<feature type="compositionally biased region" description="Low complexity" evidence="1">
    <location>
        <begin position="10"/>
        <end position="23"/>
    </location>
</feature>
<gene>
    <name evidence="3" type="ORF">AB0I59_31885</name>
</gene>
<dbReference type="EMBL" id="JBFALK010000021">
    <property type="protein sequence ID" value="MEV0973226.1"/>
    <property type="molecule type" value="Genomic_DNA"/>
</dbReference>
<protein>
    <recommendedName>
        <fullName evidence="5">WD40 repeat domain-containing protein</fullName>
    </recommendedName>
</protein>
<comment type="caution">
    <text evidence="3">The sequence shown here is derived from an EMBL/GenBank/DDBJ whole genome shotgun (WGS) entry which is preliminary data.</text>
</comment>
<keyword evidence="2" id="KW-0812">Transmembrane</keyword>
<evidence type="ECO:0000256" key="1">
    <source>
        <dbReference type="SAM" id="MobiDB-lite"/>
    </source>
</evidence>
<feature type="region of interest" description="Disordered" evidence="1">
    <location>
        <begin position="69"/>
        <end position="99"/>
    </location>
</feature>
<dbReference type="RefSeq" id="WP_358138753.1">
    <property type="nucleotide sequence ID" value="NZ_JBFALK010000021.1"/>
</dbReference>
<evidence type="ECO:0000256" key="2">
    <source>
        <dbReference type="SAM" id="Phobius"/>
    </source>
</evidence>
<keyword evidence="2" id="KW-1133">Transmembrane helix</keyword>
<keyword evidence="2" id="KW-0472">Membrane</keyword>
<evidence type="ECO:0000313" key="4">
    <source>
        <dbReference type="Proteomes" id="UP001551675"/>
    </source>
</evidence>
<evidence type="ECO:0000313" key="3">
    <source>
        <dbReference type="EMBL" id="MEV0973226.1"/>
    </source>
</evidence>
<dbReference type="SUPFAM" id="SSF82171">
    <property type="entry name" value="DPP6 N-terminal domain-like"/>
    <property type="match status" value="1"/>
</dbReference>
<sequence>MSTEQDPVGAARRAAESAPEPAELGQTLARRRDRGPRHRVRVWAALAVTGIVAVAFGVTAVVRAAQRTDVAGPAAASATSGAPERAADDAARQGESARTVWPGAVASMPKKSADGFPYRPVTALGPTEILLTAEPSLERPKRLEVYDTKTGRSRVLTTMAPGGEGYIAQDAEVGEDSIVWYGRRPSTPERWADFWVVPRQGGDPIRVGEVTGDLAEIDRFGVTGDHVVWSVRIGGVYRMPIGGGEAEKIPGTDGLWLASWPWARNVPAESDIETGQIAANQNLLVDLRTGARRTITPPPGTTGLRCSSEWCVGRQGGEAVAMRVDGSDRRRVPWHMTQPEIYGDRFVEVYRDTTSMIYDLVTGKAGGITAISPDGRSGSYGQGTSSSPTQVFFWNAAGVKVERTCVPAAGEQRKGRPELSPSPAPQATGCRTRTVEPGDDYDVLNLAAIPKEG</sequence>
<organism evidence="3 4">
    <name type="scientific">Microtetraspora glauca</name>
    <dbReference type="NCBI Taxonomy" id="1996"/>
    <lineage>
        <taxon>Bacteria</taxon>
        <taxon>Bacillati</taxon>
        <taxon>Actinomycetota</taxon>
        <taxon>Actinomycetes</taxon>
        <taxon>Streptosporangiales</taxon>
        <taxon>Streptosporangiaceae</taxon>
        <taxon>Microtetraspora</taxon>
    </lineage>
</organism>
<feature type="compositionally biased region" description="Low complexity" evidence="1">
    <location>
        <begin position="71"/>
        <end position="84"/>
    </location>
</feature>
<feature type="region of interest" description="Disordered" evidence="1">
    <location>
        <begin position="1"/>
        <end position="36"/>
    </location>
</feature>
<feature type="region of interest" description="Disordered" evidence="1">
    <location>
        <begin position="409"/>
        <end position="438"/>
    </location>
</feature>
<name>A0ABV3GNP8_MICGL</name>
<proteinExistence type="predicted"/>
<accession>A0ABV3GNP8</accession>
<feature type="transmembrane region" description="Helical" evidence="2">
    <location>
        <begin position="40"/>
        <end position="62"/>
    </location>
</feature>
<keyword evidence="4" id="KW-1185">Reference proteome</keyword>
<evidence type="ECO:0008006" key="5">
    <source>
        <dbReference type="Google" id="ProtNLM"/>
    </source>
</evidence>
<dbReference type="Proteomes" id="UP001551675">
    <property type="component" value="Unassembled WGS sequence"/>
</dbReference>
<reference evidence="3 4" key="1">
    <citation type="submission" date="2024-06" db="EMBL/GenBank/DDBJ databases">
        <title>The Natural Products Discovery Center: Release of the First 8490 Sequenced Strains for Exploring Actinobacteria Biosynthetic Diversity.</title>
        <authorList>
            <person name="Kalkreuter E."/>
            <person name="Kautsar S.A."/>
            <person name="Yang D."/>
            <person name="Bader C.D."/>
            <person name="Teijaro C.N."/>
            <person name="Fluegel L."/>
            <person name="Davis C.M."/>
            <person name="Simpson J.R."/>
            <person name="Lauterbach L."/>
            <person name="Steele A.D."/>
            <person name="Gui C."/>
            <person name="Meng S."/>
            <person name="Li G."/>
            <person name="Viehrig K."/>
            <person name="Ye F."/>
            <person name="Su P."/>
            <person name="Kiefer A.F."/>
            <person name="Nichols A."/>
            <person name="Cepeda A.J."/>
            <person name="Yan W."/>
            <person name="Fan B."/>
            <person name="Jiang Y."/>
            <person name="Adhikari A."/>
            <person name="Zheng C.-J."/>
            <person name="Schuster L."/>
            <person name="Cowan T.M."/>
            <person name="Smanski M.J."/>
            <person name="Chevrette M.G."/>
            <person name="De Carvalho L.P.S."/>
            <person name="Shen B."/>
        </authorList>
    </citation>
    <scope>NUCLEOTIDE SEQUENCE [LARGE SCALE GENOMIC DNA]</scope>
    <source>
        <strain evidence="3 4">NPDC050100</strain>
    </source>
</reference>